<dbReference type="EMBL" id="CM042028">
    <property type="protein sequence ID" value="KAI3797656.1"/>
    <property type="molecule type" value="Genomic_DNA"/>
</dbReference>
<reference evidence="2" key="1">
    <citation type="journal article" date="2022" name="Mol. Ecol. Resour.">
        <title>The genomes of chicory, endive, great burdock and yacon provide insights into Asteraceae palaeo-polyploidization history and plant inulin production.</title>
        <authorList>
            <person name="Fan W."/>
            <person name="Wang S."/>
            <person name="Wang H."/>
            <person name="Wang A."/>
            <person name="Jiang F."/>
            <person name="Liu H."/>
            <person name="Zhao H."/>
            <person name="Xu D."/>
            <person name="Zhang Y."/>
        </authorList>
    </citation>
    <scope>NUCLEOTIDE SEQUENCE [LARGE SCALE GENOMIC DNA]</scope>
    <source>
        <strain evidence="2">cv. Yunnan</strain>
    </source>
</reference>
<name>A0ACB9HQT5_9ASTR</name>
<evidence type="ECO:0000313" key="1">
    <source>
        <dbReference type="EMBL" id="KAI3797656.1"/>
    </source>
</evidence>
<protein>
    <submittedName>
        <fullName evidence="1">Uncharacterized protein</fullName>
    </submittedName>
</protein>
<evidence type="ECO:0000313" key="2">
    <source>
        <dbReference type="Proteomes" id="UP001056120"/>
    </source>
</evidence>
<proteinExistence type="predicted"/>
<sequence length="126" mass="13992">MQDHPRPTLKSAPNLFVLLDSHRGIKREDSEQGVMMELVFEGYQAREETRVPVRERCRQWYSGRIRLQDGSEGGCKCLRMKVSFMEVAAVTSRPVAAVVASDLMVVNSGRHKKLNGGTDDGLDGGS</sequence>
<dbReference type="Proteomes" id="UP001056120">
    <property type="component" value="Linkage Group LG11"/>
</dbReference>
<accession>A0ACB9HQT5</accession>
<gene>
    <name evidence="1" type="ORF">L1987_32917</name>
</gene>
<reference evidence="1 2" key="2">
    <citation type="journal article" date="2022" name="Mol. Ecol. Resour.">
        <title>The genomes of chicory, endive, great burdock and yacon provide insights into Asteraceae paleo-polyploidization history and plant inulin production.</title>
        <authorList>
            <person name="Fan W."/>
            <person name="Wang S."/>
            <person name="Wang H."/>
            <person name="Wang A."/>
            <person name="Jiang F."/>
            <person name="Liu H."/>
            <person name="Zhao H."/>
            <person name="Xu D."/>
            <person name="Zhang Y."/>
        </authorList>
    </citation>
    <scope>NUCLEOTIDE SEQUENCE [LARGE SCALE GENOMIC DNA]</scope>
    <source>
        <strain evidence="2">cv. Yunnan</strain>
        <tissue evidence="1">Leaves</tissue>
    </source>
</reference>
<organism evidence="1 2">
    <name type="scientific">Smallanthus sonchifolius</name>
    <dbReference type="NCBI Taxonomy" id="185202"/>
    <lineage>
        <taxon>Eukaryota</taxon>
        <taxon>Viridiplantae</taxon>
        <taxon>Streptophyta</taxon>
        <taxon>Embryophyta</taxon>
        <taxon>Tracheophyta</taxon>
        <taxon>Spermatophyta</taxon>
        <taxon>Magnoliopsida</taxon>
        <taxon>eudicotyledons</taxon>
        <taxon>Gunneridae</taxon>
        <taxon>Pentapetalae</taxon>
        <taxon>asterids</taxon>
        <taxon>campanulids</taxon>
        <taxon>Asterales</taxon>
        <taxon>Asteraceae</taxon>
        <taxon>Asteroideae</taxon>
        <taxon>Heliantheae alliance</taxon>
        <taxon>Millerieae</taxon>
        <taxon>Smallanthus</taxon>
    </lineage>
</organism>
<keyword evidence="2" id="KW-1185">Reference proteome</keyword>
<comment type="caution">
    <text evidence="1">The sequence shown here is derived from an EMBL/GenBank/DDBJ whole genome shotgun (WGS) entry which is preliminary data.</text>
</comment>